<dbReference type="AlphaFoldDB" id="A0A6A5QJH3"/>
<dbReference type="Pfam" id="PF00106">
    <property type="entry name" value="adh_short"/>
    <property type="match status" value="1"/>
</dbReference>
<protein>
    <recommendedName>
        <fullName evidence="3">EthD domain-containing protein</fullName>
    </recommendedName>
</protein>
<dbReference type="GO" id="GO:0008670">
    <property type="term" value="F:2,4-dienoyl-CoA reductase (NADPH) activity"/>
    <property type="evidence" value="ECO:0007669"/>
    <property type="project" value="TreeGrafter"/>
</dbReference>
<dbReference type="InterPro" id="IPR011008">
    <property type="entry name" value="Dimeric_a/b-barrel"/>
</dbReference>
<dbReference type="GO" id="GO:0005739">
    <property type="term" value="C:mitochondrion"/>
    <property type="evidence" value="ECO:0007669"/>
    <property type="project" value="TreeGrafter"/>
</dbReference>
<dbReference type="Proteomes" id="UP000800096">
    <property type="component" value="Unassembled WGS sequence"/>
</dbReference>
<accession>A0A6A5QJH3</accession>
<dbReference type="SUPFAM" id="SSF54909">
    <property type="entry name" value="Dimeric alpha+beta barrel"/>
    <property type="match status" value="1"/>
</dbReference>
<sequence>MSENQLVRVTVCARRNPKLTVDEFNDHWLNKHGPLISAWLQTHGCTCLTANTMPYDGIADFWYNSFEEFEKAYEDAYYKSVVKKDEEHLFDMSSLTFTAGVERAVIEDGKMLNCLKANQIAVDQPLNDKILLITGGASGIGLCLAKQAHDIGAKVLVADIKTTPDFDTFAAGKDNILYVQSDVTHWADFNKIFDACEKKWNDVPDAYGICAGLFDPPFSNFWQDPEQDEGYRQVDVNVNHPIKLTRMALRKSLKKGKRAIGFVKSLKDTEPLTGVKITTLCPGGVMTPLFDAQKIKQYSVTNERFLTPQVCATHLLDLLQKKEYPCGSVLEVTLKGTRVIPEWNVPAPEGEGTGQELMSDELVGNLLGPIKKALERDRTGA</sequence>
<dbReference type="SUPFAM" id="SSF51735">
    <property type="entry name" value="NAD(P)-binding Rossmann-fold domains"/>
    <property type="match status" value="1"/>
</dbReference>
<keyword evidence="2" id="KW-0560">Oxidoreductase</keyword>
<comment type="similarity">
    <text evidence="1">Belongs to the tpcK family.</text>
</comment>
<dbReference type="GO" id="GO:0006635">
    <property type="term" value="P:fatty acid beta-oxidation"/>
    <property type="evidence" value="ECO:0007669"/>
    <property type="project" value="TreeGrafter"/>
</dbReference>
<dbReference type="InterPro" id="IPR036291">
    <property type="entry name" value="NAD(P)-bd_dom_sf"/>
</dbReference>
<dbReference type="OrthoDB" id="5296at2759"/>
<evidence type="ECO:0000256" key="2">
    <source>
        <dbReference type="ARBA" id="ARBA00023002"/>
    </source>
</evidence>
<dbReference type="Gene3D" id="3.30.70.100">
    <property type="match status" value="1"/>
</dbReference>
<dbReference type="PRINTS" id="PR00081">
    <property type="entry name" value="GDHRDH"/>
</dbReference>
<evidence type="ECO:0000313" key="4">
    <source>
        <dbReference type="EMBL" id="KAF1915871.1"/>
    </source>
</evidence>
<evidence type="ECO:0000259" key="3">
    <source>
        <dbReference type="Pfam" id="PF07110"/>
    </source>
</evidence>
<dbReference type="PANTHER" id="PTHR43658">
    <property type="entry name" value="SHORT-CHAIN DEHYDROGENASE/REDUCTASE"/>
    <property type="match status" value="1"/>
</dbReference>
<keyword evidence="5" id="KW-1185">Reference proteome</keyword>
<dbReference type="PANTHER" id="PTHR43658:SF8">
    <property type="entry name" value="17-BETA-HYDROXYSTEROID DEHYDROGENASE 14-RELATED"/>
    <property type="match status" value="1"/>
</dbReference>
<name>A0A6A5QJH3_AMPQU</name>
<dbReference type="InterPro" id="IPR002347">
    <property type="entry name" value="SDR_fam"/>
</dbReference>
<dbReference type="InterPro" id="IPR009799">
    <property type="entry name" value="EthD_dom"/>
</dbReference>
<dbReference type="EMBL" id="ML979135">
    <property type="protein sequence ID" value="KAF1915871.1"/>
    <property type="molecule type" value="Genomic_DNA"/>
</dbReference>
<reference evidence="4" key="1">
    <citation type="journal article" date="2020" name="Stud. Mycol.">
        <title>101 Dothideomycetes genomes: a test case for predicting lifestyles and emergence of pathogens.</title>
        <authorList>
            <person name="Haridas S."/>
            <person name="Albert R."/>
            <person name="Binder M."/>
            <person name="Bloem J."/>
            <person name="Labutti K."/>
            <person name="Salamov A."/>
            <person name="Andreopoulos B."/>
            <person name="Baker S."/>
            <person name="Barry K."/>
            <person name="Bills G."/>
            <person name="Bluhm B."/>
            <person name="Cannon C."/>
            <person name="Castanera R."/>
            <person name="Culley D."/>
            <person name="Daum C."/>
            <person name="Ezra D."/>
            <person name="Gonzalez J."/>
            <person name="Henrissat B."/>
            <person name="Kuo A."/>
            <person name="Liang C."/>
            <person name="Lipzen A."/>
            <person name="Lutzoni F."/>
            <person name="Magnuson J."/>
            <person name="Mondo S."/>
            <person name="Nolan M."/>
            <person name="Ohm R."/>
            <person name="Pangilinan J."/>
            <person name="Park H.-J."/>
            <person name="Ramirez L."/>
            <person name="Alfaro M."/>
            <person name="Sun H."/>
            <person name="Tritt A."/>
            <person name="Yoshinaga Y."/>
            <person name="Zwiers L.-H."/>
            <person name="Turgeon B."/>
            <person name="Goodwin S."/>
            <person name="Spatafora J."/>
            <person name="Crous P."/>
            <person name="Grigoriev I."/>
        </authorList>
    </citation>
    <scope>NUCLEOTIDE SEQUENCE</scope>
    <source>
        <strain evidence="4">HMLAC05119</strain>
    </source>
</reference>
<gene>
    <name evidence="4" type="ORF">BDU57DRAFT_495919</name>
</gene>
<dbReference type="Gene3D" id="3.40.50.720">
    <property type="entry name" value="NAD(P)-binding Rossmann-like Domain"/>
    <property type="match status" value="1"/>
</dbReference>
<evidence type="ECO:0000256" key="1">
    <source>
        <dbReference type="ARBA" id="ARBA00005986"/>
    </source>
</evidence>
<feature type="domain" description="EthD" evidence="3">
    <location>
        <begin position="17"/>
        <end position="92"/>
    </location>
</feature>
<dbReference type="Pfam" id="PF07110">
    <property type="entry name" value="EthD"/>
    <property type="match status" value="1"/>
</dbReference>
<organism evidence="4 5">
    <name type="scientific">Ampelomyces quisqualis</name>
    <name type="common">Powdery mildew agent</name>
    <dbReference type="NCBI Taxonomy" id="50730"/>
    <lineage>
        <taxon>Eukaryota</taxon>
        <taxon>Fungi</taxon>
        <taxon>Dikarya</taxon>
        <taxon>Ascomycota</taxon>
        <taxon>Pezizomycotina</taxon>
        <taxon>Dothideomycetes</taxon>
        <taxon>Pleosporomycetidae</taxon>
        <taxon>Pleosporales</taxon>
        <taxon>Pleosporineae</taxon>
        <taxon>Phaeosphaeriaceae</taxon>
        <taxon>Ampelomyces</taxon>
    </lineage>
</organism>
<proteinExistence type="inferred from homology"/>
<evidence type="ECO:0000313" key="5">
    <source>
        <dbReference type="Proteomes" id="UP000800096"/>
    </source>
</evidence>